<feature type="region of interest" description="Disordered" evidence="3">
    <location>
        <begin position="134"/>
        <end position="171"/>
    </location>
</feature>
<dbReference type="Pfam" id="PF12799">
    <property type="entry name" value="LRR_4"/>
    <property type="match status" value="1"/>
</dbReference>
<dbReference type="AlphaFoldDB" id="A0A8W7P537"/>
<feature type="compositionally biased region" description="Low complexity" evidence="3">
    <location>
        <begin position="156"/>
        <end position="171"/>
    </location>
</feature>
<evidence type="ECO:0000256" key="2">
    <source>
        <dbReference type="ARBA" id="ARBA00022737"/>
    </source>
</evidence>
<accession>A0A8W7P537</accession>
<evidence type="ECO:0000256" key="3">
    <source>
        <dbReference type="SAM" id="MobiDB-lite"/>
    </source>
</evidence>
<dbReference type="GO" id="GO:0007010">
    <property type="term" value="P:cytoskeleton organization"/>
    <property type="evidence" value="ECO:0007669"/>
    <property type="project" value="TreeGrafter"/>
</dbReference>
<dbReference type="SUPFAM" id="SSF52058">
    <property type="entry name" value="L domain-like"/>
    <property type="match status" value="1"/>
</dbReference>
<dbReference type="InterPro" id="IPR025875">
    <property type="entry name" value="Leu-rich_rpt_4"/>
</dbReference>
<dbReference type="PANTHER" id="PTHR18849">
    <property type="entry name" value="LEUCINE RICH REPEAT PROTEIN"/>
    <property type="match status" value="1"/>
</dbReference>
<dbReference type="EnsemblMetazoa" id="ACOM025038-RA">
    <property type="protein sequence ID" value="ACOM025038-PA.1"/>
    <property type="gene ID" value="ACOM025038"/>
</dbReference>
<dbReference type="InterPro" id="IPR032675">
    <property type="entry name" value="LRR_dom_sf"/>
</dbReference>
<keyword evidence="1" id="KW-0433">Leucine-rich repeat</keyword>
<reference evidence="4" key="1">
    <citation type="submission" date="2022-08" db="UniProtKB">
        <authorList>
            <consortium name="EnsemblMetazoa"/>
        </authorList>
    </citation>
    <scope>IDENTIFICATION</scope>
</reference>
<name>A0A8W7P537_ANOCL</name>
<proteinExistence type="predicted"/>
<evidence type="ECO:0000313" key="4">
    <source>
        <dbReference type="EnsemblMetazoa" id="ACOM025038-PA.1"/>
    </source>
</evidence>
<dbReference type="Gene3D" id="3.80.10.10">
    <property type="entry name" value="Ribonuclease Inhibitor"/>
    <property type="match status" value="1"/>
</dbReference>
<sequence length="212" mass="23949">MRLSVSVAISCLAATPCFKGCAQCCSILNGGVFIFSFSLPFSHFSVNRISTLADFENCINLQELYLRKNNLTDIDELVYLQNLPKLKFLWLEENPLVELAGPGYRQIVLRALPNLKKLDNVDVSPEEVAEAMRAPVAQPQQRHEVYENPSPPPPVQHQQTSPQQQQQQYRQQSPVIEVRTAGIWSVCDVRFHQRLGLTFHACIEISSFCCST</sequence>
<dbReference type="PROSITE" id="PS51450">
    <property type="entry name" value="LRR"/>
    <property type="match status" value="1"/>
</dbReference>
<evidence type="ECO:0008006" key="5">
    <source>
        <dbReference type="Google" id="ProtNLM"/>
    </source>
</evidence>
<protein>
    <recommendedName>
        <fullName evidence="5">U2A'/phosphoprotein 32 family A C-terminal domain-containing protein</fullName>
    </recommendedName>
</protein>
<dbReference type="Proteomes" id="UP000075882">
    <property type="component" value="Unassembled WGS sequence"/>
</dbReference>
<organism evidence="4">
    <name type="scientific">Anopheles coluzzii</name>
    <name type="common">African malaria mosquito</name>
    <dbReference type="NCBI Taxonomy" id="1518534"/>
    <lineage>
        <taxon>Eukaryota</taxon>
        <taxon>Metazoa</taxon>
        <taxon>Ecdysozoa</taxon>
        <taxon>Arthropoda</taxon>
        <taxon>Hexapoda</taxon>
        <taxon>Insecta</taxon>
        <taxon>Pterygota</taxon>
        <taxon>Neoptera</taxon>
        <taxon>Endopterygota</taxon>
        <taxon>Diptera</taxon>
        <taxon>Nematocera</taxon>
        <taxon>Culicoidea</taxon>
        <taxon>Culicidae</taxon>
        <taxon>Anophelinae</taxon>
        <taxon>Anopheles</taxon>
    </lineage>
</organism>
<dbReference type="VEuPathDB" id="VectorBase:ACON2_037162"/>
<evidence type="ECO:0000256" key="1">
    <source>
        <dbReference type="ARBA" id="ARBA00022614"/>
    </source>
</evidence>
<keyword evidence="2" id="KW-0677">Repeat</keyword>
<dbReference type="InterPro" id="IPR001611">
    <property type="entry name" value="Leu-rich_rpt"/>
</dbReference>
<dbReference type="PANTHER" id="PTHR18849:SF0">
    <property type="entry name" value="CILIA- AND FLAGELLA-ASSOCIATED PROTEIN 410-RELATED"/>
    <property type="match status" value="1"/>
</dbReference>